<feature type="region of interest" description="Disordered" evidence="1">
    <location>
        <begin position="94"/>
        <end position="118"/>
    </location>
</feature>
<organism evidence="2 3">
    <name type="scientific">Deinococcus navajonensis</name>
    <dbReference type="NCBI Taxonomy" id="309884"/>
    <lineage>
        <taxon>Bacteria</taxon>
        <taxon>Thermotogati</taxon>
        <taxon>Deinococcota</taxon>
        <taxon>Deinococci</taxon>
        <taxon>Deinococcales</taxon>
        <taxon>Deinococcaceae</taxon>
        <taxon>Deinococcus</taxon>
    </lineage>
</organism>
<accession>A0ABV8XSY5</accession>
<evidence type="ECO:0000313" key="2">
    <source>
        <dbReference type="EMBL" id="MFC4428031.1"/>
    </source>
</evidence>
<sequence>MNVAQALVSLFPTLDAARDIHEQRPSPVPSGAFFVVSELTDGSTGTEFYRQANGRTGQVRELTLLVTLYGQEGWKLSDLSSRFRTMRAQLPDLVDEHPGYPPLRGVRRGPVLPPTPDSLTKRPLAGVRLICTYIE</sequence>
<dbReference type="Proteomes" id="UP001595998">
    <property type="component" value="Unassembled WGS sequence"/>
</dbReference>
<keyword evidence="3" id="KW-1185">Reference proteome</keyword>
<name>A0ABV8XSY5_9DEIO</name>
<dbReference type="EMBL" id="JBHSEH010000028">
    <property type="protein sequence ID" value="MFC4428031.1"/>
    <property type="molecule type" value="Genomic_DNA"/>
</dbReference>
<comment type="caution">
    <text evidence="2">The sequence shown here is derived from an EMBL/GenBank/DDBJ whole genome shotgun (WGS) entry which is preliminary data.</text>
</comment>
<gene>
    <name evidence="2" type="ORF">ACFOZ9_17635</name>
</gene>
<protein>
    <submittedName>
        <fullName evidence="2">Uncharacterized protein</fullName>
    </submittedName>
</protein>
<evidence type="ECO:0000256" key="1">
    <source>
        <dbReference type="SAM" id="MobiDB-lite"/>
    </source>
</evidence>
<reference evidence="3" key="1">
    <citation type="journal article" date="2019" name="Int. J. Syst. Evol. Microbiol.">
        <title>The Global Catalogue of Microorganisms (GCM) 10K type strain sequencing project: providing services to taxonomists for standard genome sequencing and annotation.</title>
        <authorList>
            <consortium name="The Broad Institute Genomics Platform"/>
            <consortium name="The Broad Institute Genome Sequencing Center for Infectious Disease"/>
            <person name="Wu L."/>
            <person name="Ma J."/>
        </authorList>
    </citation>
    <scope>NUCLEOTIDE SEQUENCE [LARGE SCALE GENOMIC DNA]</scope>
    <source>
        <strain evidence="3">CCUG 56029</strain>
    </source>
</reference>
<proteinExistence type="predicted"/>
<evidence type="ECO:0000313" key="3">
    <source>
        <dbReference type="Proteomes" id="UP001595998"/>
    </source>
</evidence>
<dbReference type="RefSeq" id="WP_377732789.1">
    <property type="nucleotide sequence ID" value="NZ_JBHSEH010000028.1"/>
</dbReference>